<sequence>MSDKIWGGRFSKDLDPGAMHFNTSLVFDKVLYIYDIAGSQVHTKIVSVPGTYFGE</sequence>
<dbReference type="eggNOG" id="COG0165">
    <property type="taxonomic scope" value="Bacteria"/>
</dbReference>
<dbReference type="STRING" id="658187.LDG_8927"/>
<dbReference type="InParanoid" id="G9EUD4"/>
<name>G9EUD4_9GAMM</name>
<evidence type="ECO:0000313" key="1">
    <source>
        <dbReference type="EMBL" id="EHL29208.1"/>
    </source>
</evidence>
<dbReference type="HOGENOM" id="CLU_3026721_0_0_6"/>
<organism evidence="1 2">
    <name type="scientific">Legionella drancourtii LLAP12</name>
    <dbReference type="NCBI Taxonomy" id="658187"/>
    <lineage>
        <taxon>Bacteria</taxon>
        <taxon>Pseudomonadati</taxon>
        <taxon>Pseudomonadota</taxon>
        <taxon>Gammaproteobacteria</taxon>
        <taxon>Legionellales</taxon>
        <taxon>Legionellaceae</taxon>
        <taxon>Legionella</taxon>
    </lineage>
</organism>
<dbReference type="EMBL" id="JH413849">
    <property type="protein sequence ID" value="EHL29208.1"/>
    <property type="molecule type" value="Genomic_DNA"/>
</dbReference>
<evidence type="ECO:0000313" key="2">
    <source>
        <dbReference type="Proteomes" id="UP000002770"/>
    </source>
</evidence>
<dbReference type="AlphaFoldDB" id="G9EUD4"/>
<dbReference type="OrthoDB" id="9769623at2"/>
<dbReference type="RefSeq" id="WP_006872788.1">
    <property type="nucleotide sequence ID" value="NZ_JH413849.1"/>
</dbReference>
<dbReference type="Proteomes" id="UP000002770">
    <property type="component" value="Unassembled WGS sequence"/>
</dbReference>
<keyword evidence="2" id="KW-1185">Reference proteome</keyword>
<dbReference type="InterPro" id="IPR024083">
    <property type="entry name" value="Fumarase/histidase_N"/>
</dbReference>
<accession>G9EUD4</accession>
<reference evidence="1 2" key="1">
    <citation type="journal article" date="2011" name="BMC Genomics">
        <title>Insight into cross-talk between intra-amoebal pathogens.</title>
        <authorList>
            <person name="Gimenez G."/>
            <person name="Bertelli C."/>
            <person name="Moliner C."/>
            <person name="Robert C."/>
            <person name="Raoult D."/>
            <person name="Fournier P.E."/>
            <person name="Greub G."/>
        </authorList>
    </citation>
    <scope>NUCLEOTIDE SEQUENCE [LARGE SCALE GENOMIC DNA]</scope>
    <source>
        <strain evidence="1 2">LLAP12</strain>
    </source>
</reference>
<protein>
    <recommendedName>
        <fullName evidence="3">Argininosuccinate lyase</fullName>
    </recommendedName>
</protein>
<gene>
    <name evidence="1" type="ORF">LDG_8927</name>
</gene>
<proteinExistence type="predicted"/>
<evidence type="ECO:0008006" key="3">
    <source>
        <dbReference type="Google" id="ProtNLM"/>
    </source>
</evidence>
<dbReference type="Gene3D" id="1.10.275.10">
    <property type="entry name" value="Fumarase/aspartase (N-terminal domain)"/>
    <property type="match status" value="1"/>
</dbReference>